<protein>
    <recommendedName>
        <fullName evidence="8">Glycosyltransferase RgtA/B/C/D-like domain-containing protein</fullName>
    </recommendedName>
</protein>
<evidence type="ECO:0000256" key="7">
    <source>
        <dbReference type="ARBA" id="ARBA00023136"/>
    </source>
</evidence>
<comment type="caution">
    <text evidence="9">The sequence shown here is derived from an EMBL/GenBank/DDBJ whole genome shotgun (WGS) entry which is preliminary data.</text>
</comment>
<keyword evidence="2" id="KW-1003">Cell membrane</keyword>
<dbReference type="GO" id="GO:0005886">
    <property type="term" value="C:plasma membrane"/>
    <property type="evidence" value="ECO:0007669"/>
    <property type="project" value="UniProtKB-SubCell"/>
</dbReference>
<keyword evidence="5" id="KW-0812">Transmembrane</keyword>
<dbReference type="Proteomes" id="UP000179076">
    <property type="component" value="Unassembled WGS sequence"/>
</dbReference>
<dbReference type="InterPro" id="IPR050297">
    <property type="entry name" value="LipidA_mod_glycosyltrf_83"/>
</dbReference>
<proteinExistence type="predicted"/>
<evidence type="ECO:0000259" key="8">
    <source>
        <dbReference type="Pfam" id="PF13231"/>
    </source>
</evidence>
<evidence type="ECO:0000256" key="6">
    <source>
        <dbReference type="ARBA" id="ARBA00022989"/>
    </source>
</evidence>
<feature type="domain" description="Glycosyltransferase RgtA/B/C/D-like" evidence="8">
    <location>
        <begin position="66"/>
        <end position="219"/>
    </location>
</feature>
<dbReference type="PANTHER" id="PTHR33908">
    <property type="entry name" value="MANNOSYLTRANSFERASE YKCB-RELATED"/>
    <property type="match status" value="1"/>
</dbReference>
<dbReference type="PANTHER" id="PTHR33908:SF11">
    <property type="entry name" value="MEMBRANE PROTEIN"/>
    <property type="match status" value="1"/>
</dbReference>
<evidence type="ECO:0000256" key="3">
    <source>
        <dbReference type="ARBA" id="ARBA00022676"/>
    </source>
</evidence>
<dbReference type="EMBL" id="MFSP01000163">
    <property type="protein sequence ID" value="OGI63027.1"/>
    <property type="molecule type" value="Genomic_DNA"/>
</dbReference>
<accession>A0A1F6V025</accession>
<evidence type="ECO:0000256" key="1">
    <source>
        <dbReference type="ARBA" id="ARBA00004651"/>
    </source>
</evidence>
<evidence type="ECO:0000256" key="5">
    <source>
        <dbReference type="ARBA" id="ARBA00022692"/>
    </source>
</evidence>
<sequence length="553" mass="60296">MQRANDNSQWQLGLVLLVAFITRIAWWIGHVTAIENEGAEYARLAMNLRDGVGYVGMLGGEQVLFPPLYPKLIALFSLFVGDPETAGRLVSLVAGLALVFAIYRIAREIFGNSVALIGAILAALHPLLVGLSVTVYSESLSAALISLGLYATIRMIRQPSFGRSTVVGLLFGVAYLARPEGLVFATIAAAFVAIAAIRQRQPAQIAVRHIVTLLLATAIMGSPYVTFLSVGSGTLLFEGKTQVNAVVNDRLRAGMSYPEAARGLGPNMELDGPYLVADQFELLQHRRTDPLEFLSPIMSNPYAKVRSLVYDVATSRPLGLPFVGLLFAIGLTALRWWRTSLVEGGLCLAFLGLQISTLLLLEFRFERYLFPILPLLLPWAAAGIERLSYVASRLAQRFVSGARARHAISIAIGVGLIVQLQLIAFPATVVELDESRDVHLRHAGNWIKENFDHPNPTIATNGTVVPYYAHGTLHYLPFAPAPLALRYLHTIRPNFVVVVSSDKRQAPYIADWLQRGIPDRCAVPATVVRGPDGEVVNVWRWSCADANTDATAS</sequence>
<keyword evidence="4" id="KW-0808">Transferase</keyword>
<gene>
    <name evidence="9" type="ORF">A2W18_13130</name>
</gene>
<keyword evidence="3" id="KW-0328">Glycosyltransferase</keyword>
<keyword evidence="6" id="KW-1133">Transmembrane helix</keyword>
<comment type="subcellular location">
    <subcellularLocation>
        <location evidence="1">Cell membrane</location>
        <topology evidence="1">Multi-pass membrane protein</topology>
    </subcellularLocation>
</comment>
<evidence type="ECO:0000256" key="4">
    <source>
        <dbReference type="ARBA" id="ARBA00022679"/>
    </source>
</evidence>
<dbReference type="InterPro" id="IPR038731">
    <property type="entry name" value="RgtA/B/C-like"/>
</dbReference>
<dbReference type="AlphaFoldDB" id="A0A1F6V025"/>
<reference evidence="9 10" key="1">
    <citation type="journal article" date="2016" name="Nat. Commun.">
        <title>Thousands of microbial genomes shed light on interconnected biogeochemical processes in an aquifer system.</title>
        <authorList>
            <person name="Anantharaman K."/>
            <person name="Brown C.T."/>
            <person name="Hug L.A."/>
            <person name="Sharon I."/>
            <person name="Castelle C.J."/>
            <person name="Probst A.J."/>
            <person name="Thomas B.C."/>
            <person name="Singh A."/>
            <person name="Wilkins M.J."/>
            <person name="Karaoz U."/>
            <person name="Brodie E.L."/>
            <person name="Williams K.H."/>
            <person name="Hubbard S.S."/>
            <person name="Banfield J.F."/>
        </authorList>
    </citation>
    <scope>NUCLEOTIDE SEQUENCE [LARGE SCALE GENOMIC DNA]</scope>
</reference>
<evidence type="ECO:0000313" key="10">
    <source>
        <dbReference type="Proteomes" id="UP000179076"/>
    </source>
</evidence>
<dbReference type="GO" id="GO:0016763">
    <property type="term" value="F:pentosyltransferase activity"/>
    <property type="evidence" value="ECO:0007669"/>
    <property type="project" value="TreeGrafter"/>
</dbReference>
<evidence type="ECO:0000313" key="9">
    <source>
        <dbReference type="EMBL" id="OGI63027.1"/>
    </source>
</evidence>
<keyword evidence="7" id="KW-0472">Membrane</keyword>
<dbReference type="Pfam" id="PF13231">
    <property type="entry name" value="PMT_2"/>
    <property type="match status" value="1"/>
</dbReference>
<name>A0A1F6V025_9PROT</name>
<organism evidence="9 10">
    <name type="scientific">Candidatus Muproteobacteria bacterium RBG_16_60_9</name>
    <dbReference type="NCBI Taxonomy" id="1817755"/>
    <lineage>
        <taxon>Bacteria</taxon>
        <taxon>Pseudomonadati</taxon>
        <taxon>Pseudomonadota</taxon>
        <taxon>Candidatus Muproteobacteria</taxon>
    </lineage>
</organism>
<evidence type="ECO:0000256" key="2">
    <source>
        <dbReference type="ARBA" id="ARBA00022475"/>
    </source>
</evidence>
<dbReference type="GO" id="GO:0009103">
    <property type="term" value="P:lipopolysaccharide biosynthetic process"/>
    <property type="evidence" value="ECO:0007669"/>
    <property type="project" value="UniProtKB-ARBA"/>
</dbReference>